<proteinExistence type="predicted"/>
<gene>
    <name evidence="2" type="ORF">RF11_13009</name>
</gene>
<feature type="transmembrane region" description="Helical" evidence="1">
    <location>
        <begin position="145"/>
        <end position="167"/>
    </location>
</feature>
<organism evidence="2 3">
    <name type="scientific">Thelohanellus kitauei</name>
    <name type="common">Myxosporean</name>
    <dbReference type="NCBI Taxonomy" id="669202"/>
    <lineage>
        <taxon>Eukaryota</taxon>
        <taxon>Metazoa</taxon>
        <taxon>Cnidaria</taxon>
        <taxon>Myxozoa</taxon>
        <taxon>Myxosporea</taxon>
        <taxon>Bivalvulida</taxon>
        <taxon>Platysporina</taxon>
        <taxon>Myxobolidae</taxon>
        <taxon>Thelohanellus</taxon>
    </lineage>
</organism>
<protein>
    <recommendedName>
        <fullName evidence="4">Transmembrane protein</fullName>
    </recommendedName>
</protein>
<evidence type="ECO:0008006" key="4">
    <source>
        <dbReference type="Google" id="ProtNLM"/>
    </source>
</evidence>
<evidence type="ECO:0000313" key="3">
    <source>
        <dbReference type="Proteomes" id="UP000031668"/>
    </source>
</evidence>
<accession>A0A0C2MRC8</accession>
<dbReference type="EMBL" id="JWZT01004343">
    <property type="protein sequence ID" value="KII64287.1"/>
    <property type="molecule type" value="Genomic_DNA"/>
</dbReference>
<keyword evidence="3" id="KW-1185">Reference proteome</keyword>
<evidence type="ECO:0000256" key="1">
    <source>
        <dbReference type="SAM" id="Phobius"/>
    </source>
</evidence>
<dbReference type="AlphaFoldDB" id="A0A0C2MRC8"/>
<reference evidence="2 3" key="1">
    <citation type="journal article" date="2014" name="Genome Biol. Evol.">
        <title>The genome of the myxosporean Thelohanellus kitauei shows adaptations to nutrient acquisition within its fish host.</title>
        <authorList>
            <person name="Yang Y."/>
            <person name="Xiong J."/>
            <person name="Zhou Z."/>
            <person name="Huo F."/>
            <person name="Miao W."/>
            <person name="Ran C."/>
            <person name="Liu Y."/>
            <person name="Zhang J."/>
            <person name="Feng J."/>
            <person name="Wang M."/>
            <person name="Wang M."/>
            <person name="Wang L."/>
            <person name="Yao B."/>
        </authorList>
    </citation>
    <scope>NUCLEOTIDE SEQUENCE [LARGE SCALE GENOMIC DNA]</scope>
    <source>
        <strain evidence="2">Wuqing</strain>
    </source>
</reference>
<keyword evidence="1" id="KW-1133">Transmembrane helix</keyword>
<dbReference type="Proteomes" id="UP000031668">
    <property type="component" value="Unassembled WGS sequence"/>
</dbReference>
<keyword evidence="1" id="KW-0472">Membrane</keyword>
<sequence>MTNIICKIQDQDNDIEIGQCNISFHPNSQTSINEYSIGYRFKFNKYTKYDLNEYFIDILVKSSNLKYVRLRLEAISIQFKCFNRICQYNNNMALQYFQSDAIELLFPCENDGNYYLNTTNICPLFTTAVSFFSYKAEKTESQASWYVIIILIISCTFIAVVIFVSICRITHPDKKSLEIMIEQD</sequence>
<evidence type="ECO:0000313" key="2">
    <source>
        <dbReference type="EMBL" id="KII64287.1"/>
    </source>
</evidence>
<name>A0A0C2MRC8_THEKT</name>
<keyword evidence="1" id="KW-0812">Transmembrane</keyword>
<comment type="caution">
    <text evidence="2">The sequence shown here is derived from an EMBL/GenBank/DDBJ whole genome shotgun (WGS) entry which is preliminary data.</text>
</comment>